<protein>
    <submittedName>
        <fullName evidence="1">Uncharacterized protein</fullName>
    </submittedName>
</protein>
<proteinExistence type="predicted"/>
<comment type="caution">
    <text evidence="1">The sequence shown here is derived from an EMBL/GenBank/DDBJ whole genome shotgun (WGS) entry which is preliminary data.</text>
</comment>
<dbReference type="Proteomes" id="UP001165396">
    <property type="component" value="Unassembled WGS sequence"/>
</dbReference>
<dbReference type="RefSeq" id="WP_258295154.1">
    <property type="nucleotide sequence ID" value="NZ_JANKJG010000009.1"/>
</dbReference>
<gene>
    <name evidence="1" type="ORF">NTA49_12630</name>
</gene>
<evidence type="ECO:0000313" key="2">
    <source>
        <dbReference type="Proteomes" id="UP001165396"/>
    </source>
</evidence>
<reference evidence="1" key="1">
    <citation type="submission" date="2022-07" db="EMBL/GenBank/DDBJ databases">
        <title>Pseudosulfitobacter sp. strain AP-MA-4, whole genome sequence.</title>
        <authorList>
            <person name="Jiang Y."/>
        </authorList>
    </citation>
    <scope>NUCLEOTIDE SEQUENCE</scope>
    <source>
        <strain evidence="1">AP-MA-4</strain>
    </source>
</reference>
<name>A0ABT1Z2P6_9RHOB</name>
<sequence>MFPQHSLVWFRFWGDLNRLEINTLMSTYWHAPGYDPAFAVLQDFRGTDTNDLTHSELVLMAEKLKALRQKLGISMRLALLAPGDLGFGMGRMFVTLLGNAPLVTASAFRDLEGVGAFLNLTPEARALIGSPDVTPASVAI</sequence>
<dbReference type="EMBL" id="JANKJG010000009">
    <property type="protein sequence ID" value="MCR8827383.1"/>
    <property type="molecule type" value="Genomic_DNA"/>
</dbReference>
<organism evidence="1 2">
    <name type="scientific">Pseudosulfitobacter koreensis</name>
    <dbReference type="NCBI Taxonomy" id="2968472"/>
    <lineage>
        <taxon>Bacteria</taxon>
        <taxon>Pseudomonadati</taxon>
        <taxon>Pseudomonadota</taxon>
        <taxon>Alphaproteobacteria</taxon>
        <taxon>Rhodobacterales</taxon>
        <taxon>Roseobacteraceae</taxon>
        <taxon>Pseudosulfitobacter</taxon>
    </lineage>
</organism>
<keyword evidence="2" id="KW-1185">Reference proteome</keyword>
<evidence type="ECO:0000313" key="1">
    <source>
        <dbReference type="EMBL" id="MCR8827383.1"/>
    </source>
</evidence>
<accession>A0ABT1Z2P6</accession>